<feature type="domain" description="Acyltransferase 3" evidence="2">
    <location>
        <begin position="9"/>
        <end position="338"/>
    </location>
</feature>
<feature type="domain" description="SGNH" evidence="3">
    <location>
        <begin position="409"/>
        <end position="652"/>
    </location>
</feature>
<feature type="transmembrane region" description="Helical" evidence="1">
    <location>
        <begin position="77"/>
        <end position="95"/>
    </location>
</feature>
<keyword evidence="1" id="KW-1133">Transmembrane helix</keyword>
<protein>
    <submittedName>
        <fullName evidence="4">Acyl_transf_3 domain-containing protein</fullName>
    </submittedName>
</protein>
<dbReference type="RefSeq" id="NP_493150.2">
    <property type="nucleotide sequence ID" value="NM_060749.2"/>
</dbReference>
<keyword evidence="1" id="KW-0812">Transmembrane</keyword>
<sequence length="659" mass="75834">MNVTAKRSDLQGLRGFAIVAVLGFHFYPEIVPNGYLGVDQFFVLSGFLMCMLLKRVETQPTCTLITLFYSKRFKRILPLYLFTILLSMISLYSVFPDTIAEFNKNSALGALLFVSNTAKSKEDDYFVQLTKAMDIFTHTWSLSVEVQFYFLVPVVFLVALRLPEKLQVGFYIVLGICSYAFFYISQDFIAFNNVFARIWQFLVGMIVYTIGLPNPQYQVINQDIEECENLIDSEEVPETPCNMYSYFLLLGLFTVAAFPLKLHPLIVRPLVTVGTGSFILISEGNFLVSNKLISYIGDISYALYLLHWPIYSYWKLNWVQYDQLLIFVLLSSIILAVIVHETFEKWYLNLSSTSVGLLVVLLFASNVILIEKDKFLPPVDRFTWNNMTPEEANHQWNLRDQGNLHVPYCRYERGGPFGWCNHTGLAGKYKIVVIGNSWTANQGSIIHEECGNKASGILQGSIPTCEILYPTQDNLACKQYYDSFVERIQQETPDYLFLVSRYISVGDPFPANVTSFEEDPVYQIMKWQMLRLSSSTKKRIFILDAVPRVNTKLIDRIASWVKDGVDPVEIDNRLGQSKDNLIDPETYQLARKRYAELVKDFKGRCTLIDFNPEFYNNSTGTFRLFDSKGFSYYTSGMHLTPHGLEHIRHVWRDVCRKIE</sequence>
<dbReference type="PANTHER" id="PTHR23028">
    <property type="entry name" value="ACETYLTRANSFERASE"/>
    <property type="match status" value="1"/>
</dbReference>
<organism evidence="4 5">
    <name type="scientific">Caenorhabditis elegans</name>
    <dbReference type="NCBI Taxonomy" id="6239"/>
    <lineage>
        <taxon>Eukaryota</taxon>
        <taxon>Metazoa</taxon>
        <taxon>Ecdysozoa</taxon>
        <taxon>Nematoda</taxon>
        <taxon>Chromadorea</taxon>
        <taxon>Rhabditida</taxon>
        <taxon>Rhabditina</taxon>
        <taxon>Rhabditomorpha</taxon>
        <taxon>Rhabditoidea</taxon>
        <taxon>Rhabditidae</taxon>
        <taxon>Peloderinae</taxon>
        <taxon>Caenorhabditis</taxon>
    </lineage>
</organism>
<feature type="transmembrane region" description="Helical" evidence="1">
    <location>
        <begin position="243"/>
        <end position="260"/>
    </location>
</feature>
<dbReference type="Pfam" id="PF01757">
    <property type="entry name" value="Acyl_transf_3"/>
    <property type="match status" value="1"/>
</dbReference>
<dbReference type="AlphaFoldDB" id="O17749"/>
<feature type="transmembrane region" description="Helical" evidence="1">
    <location>
        <begin position="146"/>
        <end position="163"/>
    </location>
</feature>
<dbReference type="InParanoid" id="O17749"/>
<dbReference type="KEGG" id="cel:CELE_E03H4.7"/>
<accession>O17749</accession>
<proteinExistence type="predicted"/>
<dbReference type="InterPro" id="IPR043968">
    <property type="entry name" value="SGNH"/>
</dbReference>
<feature type="transmembrane region" description="Helical" evidence="1">
    <location>
        <begin position="292"/>
        <end position="311"/>
    </location>
</feature>
<feature type="transmembrane region" description="Helical" evidence="1">
    <location>
        <begin position="168"/>
        <end position="185"/>
    </location>
</feature>
<dbReference type="GO" id="GO:0016020">
    <property type="term" value="C:membrane"/>
    <property type="evidence" value="ECO:0000318"/>
    <property type="project" value="GO_Central"/>
</dbReference>
<dbReference type="PANTHER" id="PTHR23028:SF124">
    <property type="entry name" value="ACYL_TRANSF_3 DOMAIN-CONTAINING PROTEIN-RELATED"/>
    <property type="match status" value="1"/>
</dbReference>
<reference evidence="4 5" key="1">
    <citation type="journal article" date="1998" name="Science">
        <title>Genome sequence of the nematode C. elegans: a platform for investigating biology.</title>
        <authorList>
            <consortium name="The C. elegans sequencing consortium"/>
            <person name="Sulson J.E."/>
            <person name="Waterston R."/>
        </authorList>
    </citation>
    <scope>NUCLEOTIDE SEQUENCE [LARGE SCALE GENOMIC DNA]</scope>
    <source>
        <strain evidence="4 5">Bristol N2</strain>
    </source>
</reference>
<feature type="transmembrane region" description="Helical" evidence="1">
    <location>
        <begin position="346"/>
        <end position="369"/>
    </location>
</feature>
<dbReference type="EMBL" id="BX284601">
    <property type="protein sequence ID" value="CAB04031.2"/>
    <property type="molecule type" value="Genomic_DNA"/>
</dbReference>
<dbReference type="PhylomeDB" id="O17749"/>
<dbReference type="InterPro" id="IPR050879">
    <property type="entry name" value="Acyltransferase_3"/>
</dbReference>
<dbReference type="UCSC" id="E03H4.7">
    <property type="organism name" value="c. elegans"/>
</dbReference>
<dbReference type="GO" id="GO:0000271">
    <property type="term" value="P:polysaccharide biosynthetic process"/>
    <property type="evidence" value="ECO:0000318"/>
    <property type="project" value="GO_Central"/>
</dbReference>
<gene>
    <name evidence="4 6" type="primary">oac-13</name>
    <name evidence="4" type="ORF">CELE_E03H4.7</name>
    <name evidence="6" type="ORF">E03H4.7</name>
</gene>
<dbReference type="eggNOG" id="ENOG502SGA9">
    <property type="taxonomic scope" value="Eukaryota"/>
</dbReference>
<evidence type="ECO:0000256" key="1">
    <source>
        <dbReference type="SAM" id="Phobius"/>
    </source>
</evidence>
<feature type="transmembrane region" description="Helical" evidence="1">
    <location>
        <begin position="323"/>
        <end position="340"/>
    </location>
</feature>
<feature type="transmembrane region" description="Helical" evidence="1">
    <location>
        <begin position="34"/>
        <end position="56"/>
    </location>
</feature>
<dbReference type="InterPro" id="IPR002656">
    <property type="entry name" value="Acyl_transf_3_dom"/>
</dbReference>
<dbReference type="Bgee" id="WBGene00008475">
    <property type="expression patterns" value="Expressed in pharyngeal muscle cell (C elegans)"/>
</dbReference>
<dbReference type="CTD" id="184022"/>
<dbReference type="OMA" id="SIIHEEC"/>
<dbReference type="FunCoup" id="O17749">
    <property type="interactions" value="37"/>
</dbReference>
<evidence type="ECO:0000313" key="4">
    <source>
        <dbReference type="EMBL" id="CAB04031.2"/>
    </source>
</evidence>
<keyword evidence="1" id="KW-0472">Membrane</keyword>
<name>O17749_CAEEL</name>
<dbReference type="PaxDb" id="6239-E03H4.7"/>
<dbReference type="Pfam" id="PF19040">
    <property type="entry name" value="SGNH"/>
    <property type="match status" value="1"/>
</dbReference>
<dbReference type="OrthoDB" id="5819582at2759"/>
<evidence type="ECO:0000313" key="5">
    <source>
        <dbReference type="Proteomes" id="UP000001940"/>
    </source>
</evidence>
<dbReference type="GO" id="GO:0016747">
    <property type="term" value="F:acyltransferase activity, transferring groups other than amino-acyl groups"/>
    <property type="evidence" value="ECO:0007669"/>
    <property type="project" value="InterPro"/>
</dbReference>
<dbReference type="WormBase" id="E03H4.7">
    <property type="protein sequence ID" value="CE42864"/>
    <property type="gene ID" value="WBGene00008475"/>
    <property type="gene designation" value="oac-13"/>
</dbReference>
<dbReference type="GeneID" id="184022"/>
<evidence type="ECO:0000259" key="3">
    <source>
        <dbReference type="Pfam" id="PF19040"/>
    </source>
</evidence>
<evidence type="ECO:0000259" key="2">
    <source>
        <dbReference type="Pfam" id="PF01757"/>
    </source>
</evidence>
<dbReference type="Proteomes" id="UP000001940">
    <property type="component" value="Chromosome I"/>
</dbReference>
<keyword evidence="5" id="KW-1185">Reference proteome</keyword>
<dbReference type="HOGENOM" id="CLU_005679_12_1_1"/>
<dbReference type="AGR" id="WB:WBGene00008475"/>
<feature type="transmembrane region" description="Helical" evidence="1">
    <location>
        <begin position="267"/>
        <end position="286"/>
    </location>
</feature>
<feature type="transmembrane region" description="Helical" evidence="1">
    <location>
        <begin position="12"/>
        <end position="28"/>
    </location>
</feature>
<evidence type="ECO:0000313" key="6">
    <source>
        <dbReference type="WormBase" id="E03H4.7"/>
    </source>
</evidence>